<comment type="caution">
    <text evidence="2">The sequence shown here is derived from an EMBL/GenBank/DDBJ whole genome shotgun (WGS) entry which is preliminary data.</text>
</comment>
<dbReference type="Pfam" id="PF01841">
    <property type="entry name" value="Transglut_core"/>
    <property type="match status" value="1"/>
</dbReference>
<dbReference type="PANTHER" id="PTHR46333:SF2">
    <property type="entry name" value="CYTOKINESIS PROTEIN 3"/>
    <property type="match status" value="1"/>
</dbReference>
<proteinExistence type="predicted"/>
<dbReference type="InterPro" id="IPR002931">
    <property type="entry name" value="Transglutaminase-like"/>
</dbReference>
<accession>A0A920CIA0</accession>
<evidence type="ECO:0000259" key="1">
    <source>
        <dbReference type="SMART" id="SM00460"/>
    </source>
</evidence>
<evidence type="ECO:0000313" key="3">
    <source>
        <dbReference type="Proteomes" id="UP000681162"/>
    </source>
</evidence>
<dbReference type="EMBL" id="BORR01000008">
    <property type="protein sequence ID" value="GIO37617.1"/>
    <property type="molecule type" value="Genomic_DNA"/>
</dbReference>
<evidence type="ECO:0000313" key="2">
    <source>
        <dbReference type="EMBL" id="GIO37617.1"/>
    </source>
</evidence>
<dbReference type="Proteomes" id="UP000681162">
    <property type="component" value="Unassembled WGS sequence"/>
</dbReference>
<name>A0A920CIA0_9BACL</name>
<dbReference type="Gene3D" id="3.10.620.30">
    <property type="match status" value="1"/>
</dbReference>
<organism evidence="2 3">
    <name type="scientific">Paenibacillus antibioticophila</name>
    <dbReference type="NCBI Taxonomy" id="1274374"/>
    <lineage>
        <taxon>Bacteria</taxon>
        <taxon>Bacillati</taxon>
        <taxon>Bacillota</taxon>
        <taxon>Bacilli</taxon>
        <taxon>Bacillales</taxon>
        <taxon>Paenibacillaceae</taxon>
        <taxon>Paenibacillus</taxon>
    </lineage>
</organism>
<protein>
    <recommendedName>
        <fullName evidence="1">Transglutaminase-like domain-containing protein</fullName>
    </recommendedName>
</protein>
<dbReference type="PANTHER" id="PTHR46333">
    <property type="entry name" value="CYTOKINESIS PROTEIN 3"/>
    <property type="match status" value="1"/>
</dbReference>
<feature type="domain" description="Transglutaminase-like" evidence="1">
    <location>
        <begin position="175"/>
        <end position="231"/>
    </location>
</feature>
<sequence>MRQGRGHFWISAGIAGTVLLCSIPANWNNVTVLAAAKQAYVTTTQGIQQEFVTGMMARQTSISFKYKGSTKSMGSLLQTAMNAALESDPYTKYVVERYNYSWEGTKNGIVNITLKVTYRENAAQSNYVNKRAAEILKQILVAGMNEHEKVKAIHDYVVQNMKYDTQMKKYTAYDAVHSGEAVCQGYALLTYRLLEQAGMKNLIVEGMAGGQRHAWNLVQINGAWYHLDTTWDDPIGSLPDDISYKYYLLNDQQIGKDHSWSVRVPAASTLYRDALKVLESKGDNRAAFYRQLQVELGYDLYKAENVITSKAQLKNAVGAKLKEGGMNITIRYAGTQEQLLEDLPELYQFPIERITYMSEPFEDTGDLKVWISWEL</sequence>
<dbReference type="SMART" id="SM00460">
    <property type="entry name" value="TGc"/>
    <property type="match status" value="1"/>
</dbReference>
<dbReference type="GO" id="GO:0005737">
    <property type="term" value="C:cytoplasm"/>
    <property type="evidence" value="ECO:0007669"/>
    <property type="project" value="TreeGrafter"/>
</dbReference>
<dbReference type="AlphaFoldDB" id="A0A920CIA0"/>
<reference evidence="2 3" key="1">
    <citation type="submission" date="2021-03" db="EMBL/GenBank/DDBJ databases">
        <title>Antimicrobial resistance genes in bacteria isolated from Japanese honey, and their potential for conferring macrolide and lincosamide resistance in the American foulbrood pathogen Paenibacillus larvae.</title>
        <authorList>
            <person name="Okamoto M."/>
            <person name="Kumagai M."/>
            <person name="Kanamori H."/>
            <person name="Takamatsu D."/>
        </authorList>
    </citation>
    <scope>NUCLEOTIDE SEQUENCE [LARGE SCALE GENOMIC DNA]</scope>
    <source>
        <strain evidence="2 3">J41TS12</strain>
    </source>
</reference>
<dbReference type="InterPro" id="IPR052557">
    <property type="entry name" value="CAP/Cytokinesis_protein"/>
</dbReference>
<dbReference type="RefSeq" id="WP_212939873.1">
    <property type="nucleotide sequence ID" value="NZ_BORR01000008.1"/>
</dbReference>
<gene>
    <name evidence="2" type="ORF">J41TS12_24780</name>
</gene>
<keyword evidence="3" id="KW-1185">Reference proteome</keyword>
<dbReference type="SUPFAM" id="SSF54001">
    <property type="entry name" value="Cysteine proteinases"/>
    <property type="match status" value="1"/>
</dbReference>
<dbReference type="InterPro" id="IPR038765">
    <property type="entry name" value="Papain-like_cys_pep_sf"/>
</dbReference>